<sequence length="31" mass="3695">MQNNVVFCCHFLQINYLSLFHTAIICQFSLF</sequence>
<proteinExistence type="predicted"/>
<evidence type="ECO:0000313" key="1">
    <source>
        <dbReference type="EMBL" id="JAD59010.1"/>
    </source>
</evidence>
<reference evidence="1" key="1">
    <citation type="submission" date="2014-09" db="EMBL/GenBank/DDBJ databases">
        <authorList>
            <person name="Magalhaes I.L.F."/>
            <person name="Oliveira U."/>
            <person name="Santos F.R."/>
            <person name="Vidigal T.H.D.A."/>
            <person name="Brescovit A.D."/>
            <person name="Santos A.J."/>
        </authorList>
    </citation>
    <scope>NUCLEOTIDE SEQUENCE</scope>
    <source>
        <tissue evidence="1">Shoot tissue taken approximately 20 cm above the soil surface</tissue>
    </source>
</reference>
<accession>A0A0A9BCQ1</accession>
<organism evidence="1">
    <name type="scientific">Arundo donax</name>
    <name type="common">Giant reed</name>
    <name type="synonym">Donax arundinaceus</name>
    <dbReference type="NCBI Taxonomy" id="35708"/>
    <lineage>
        <taxon>Eukaryota</taxon>
        <taxon>Viridiplantae</taxon>
        <taxon>Streptophyta</taxon>
        <taxon>Embryophyta</taxon>
        <taxon>Tracheophyta</taxon>
        <taxon>Spermatophyta</taxon>
        <taxon>Magnoliopsida</taxon>
        <taxon>Liliopsida</taxon>
        <taxon>Poales</taxon>
        <taxon>Poaceae</taxon>
        <taxon>PACMAD clade</taxon>
        <taxon>Arundinoideae</taxon>
        <taxon>Arundineae</taxon>
        <taxon>Arundo</taxon>
    </lineage>
</organism>
<name>A0A0A9BCQ1_ARUDO</name>
<protein>
    <submittedName>
        <fullName evidence="1">Uncharacterized protein</fullName>
    </submittedName>
</protein>
<dbReference type="AlphaFoldDB" id="A0A0A9BCQ1"/>
<reference evidence="1" key="2">
    <citation type="journal article" date="2015" name="Data Brief">
        <title>Shoot transcriptome of the giant reed, Arundo donax.</title>
        <authorList>
            <person name="Barrero R.A."/>
            <person name="Guerrero F.D."/>
            <person name="Moolhuijzen P."/>
            <person name="Goolsby J.A."/>
            <person name="Tidwell J."/>
            <person name="Bellgard S.E."/>
            <person name="Bellgard M.I."/>
        </authorList>
    </citation>
    <scope>NUCLEOTIDE SEQUENCE</scope>
    <source>
        <tissue evidence="1">Shoot tissue taken approximately 20 cm above the soil surface</tissue>
    </source>
</reference>
<dbReference type="EMBL" id="GBRH01238885">
    <property type="protein sequence ID" value="JAD59010.1"/>
    <property type="molecule type" value="Transcribed_RNA"/>
</dbReference>